<feature type="region of interest" description="Disordered" evidence="3">
    <location>
        <begin position="68"/>
        <end position="91"/>
    </location>
</feature>
<keyword evidence="2 4" id="KW-0560">Oxidoreductase</keyword>
<accession>A0A087CVG0</accession>
<dbReference type="eggNOG" id="COG2055">
    <property type="taxonomic scope" value="Bacteria"/>
</dbReference>
<sequence length="461" mass="48594">MVSGPENPSPHIPPCAEITGMGWAAPGVASGTAVVCNALSVFPIATPLSYASHRARFMHSVRTSFPRPTCFRHSGSGGNEPDECRQRKRPENQGGNRLIVTEYVQISIETLHTFLSRVFVARGFNAADASFIADTLIDADRRGISSHGVQRLAMYDHKLRHGMIDPNAHATVVSDVKACAVLDGHSGMGQLISRDAMELAISKAQNHGIGIVAVRDSNHFGTAGFYARMAADQGLIGLASTNSNPLTVPTHAGLPALGSNPIAFAVGQGDDQLVYDAATSTVSLGKIEVLVKLGQPIEGDWAVDGQGLINHDSADVMDNIKATPRIGGLTPLGGAGETNAGYKGYGLALMVETFTGILSGGLLSLDMRGQHICHCFAAISLESFGGAPLVGSRVAELSRRLRSMPSVDGHDVLVPGDKENTAFRINTTTVTVDEATFRQLAKIGERTGIAAPPAIALDEYR</sequence>
<dbReference type="InterPro" id="IPR043143">
    <property type="entry name" value="Mal/L-sulf/L-lact_DH-like_NADP"/>
</dbReference>
<evidence type="ECO:0000256" key="2">
    <source>
        <dbReference type="ARBA" id="ARBA00023002"/>
    </source>
</evidence>
<dbReference type="Pfam" id="PF02615">
    <property type="entry name" value="Ldh_2"/>
    <property type="match status" value="1"/>
</dbReference>
<dbReference type="Gene3D" id="3.30.1370.60">
    <property type="entry name" value="Hypothetical oxidoreductase yiak, domain 2"/>
    <property type="match status" value="1"/>
</dbReference>
<evidence type="ECO:0000313" key="4">
    <source>
        <dbReference type="EMBL" id="KFI87260.1"/>
    </source>
</evidence>
<dbReference type="GO" id="GO:0030060">
    <property type="term" value="F:L-malate dehydrogenase (NAD+) activity"/>
    <property type="evidence" value="ECO:0007669"/>
    <property type="project" value="UniProtKB-EC"/>
</dbReference>
<name>A0A087CVG0_9BIFI</name>
<organism evidence="4 5">
    <name type="scientific">Bifidobacterium reuteri DSM 23975</name>
    <dbReference type="NCBI Taxonomy" id="1437610"/>
    <lineage>
        <taxon>Bacteria</taxon>
        <taxon>Bacillati</taxon>
        <taxon>Actinomycetota</taxon>
        <taxon>Actinomycetes</taxon>
        <taxon>Bifidobacteriales</taxon>
        <taxon>Bifidobacteriaceae</taxon>
        <taxon>Bifidobacterium</taxon>
    </lineage>
</organism>
<evidence type="ECO:0000256" key="3">
    <source>
        <dbReference type="SAM" id="MobiDB-lite"/>
    </source>
</evidence>
<dbReference type="PANTHER" id="PTHR11091:SF0">
    <property type="entry name" value="MALATE DEHYDROGENASE"/>
    <property type="match status" value="1"/>
</dbReference>
<dbReference type="Proteomes" id="UP000028984">
    <property type="component" value="Unassembled WGS sequence"/>
</dbReference>
<dbReference type="InterPro" id="IPR003767">
    <property type="entry name" value="Malate/L-lactate_DH-like"/>
</dbReference>
<dbReference type="Gene3D" id="1.10.1530.10">
    <property type="match status" value="1"/>
</dbReference>
<comment type="similarity">
    <text evidence="1">Belongs to the LDH2/MDH2 oxidoreductase family.</text>
</comment>
<dbReference type="PANTHER" id="PTHR11091">
    <property type="entry name" value="OXIDOREDUCTASE-RELATED"/>
    <property type="match status" value="1"/>
</dbReference>
<gene>
    <name evidence="4" type="ORF">BREU_0290</name>
</gene>
<feature type="compositionally biased region" description="Basic and acidic residues" evidence="3">
    <location>
        <begin position="82"/>
        <end position="91"/>
    </location>
</feature>
<dbReference type="STRING" id="1437610.BREU_0290"/>
<reference evidence="4 5" key="1">
    <citation type="submission" date="2014-03" db="EMBL/GenBank/DDBJ databases">
        <title>Genomics of Bifidobacteria.</title>
        <authorList>
            <person name="Ventura M."/>
            <person name="Milani C."/>
            <person name="Lugli G.A."/>
        </authorList>
    </citation>
    <scope>NUCLEOTIDE SEQUENCE [LARGE SCALE GENOMIC DNA]</scope>
    <source>
        <strain evidence="4 5">DSM 23975</strain>
    </source>
</reference>
<evidence type="ECO:0000313" key="5">
    <source>
        <dbReference type="Proteomes" id="UP000028984"/>
    </source>
</evidence>
<dbReference type="EMBL" id="JGZK01000003">
    <property type="protein sequence ID" value="KFI87260.1"/>
    <property type="molecule type" value="Genomic_DNA"/>
</dbReference>
<comment type="caution">
    <text evidence="4">The sequence shown here is derived from an EMBL/GenBank/DDBJ whole genome shotgun (WGS) entry which is preliminary data.</text>
</comment>
<dbReference type="EC" id="1.1.1.37" evidence="4"/>
<evidence type="ECO:0000256" key="1">
    <source>
        <dbReference type="ARBA" id="ARBA00006056"/>
    </source>
</evidence>
<dbReference type="InterPro" id="IPR036111">
    <property type="entry name" value="Mal/L-sulfo/L-lacto_DH-like_sf"/>
</dbReference>
<dbReference type="SUPFAM" id="SSF89733">
    <property type="entry name" value="L-sulfolactate dehydrogenase-like"/>
    <property type="match status" value="1"/>
</dbReference>
<dbReference type="AlphaFoldDB" id="A0A087CVG0"/>
<dbReference type="InterPro" id="IPR043144">
    <property type="entry name" value="Mal/L-sulf/L-lact_DH-like_ah"/>
</dbReference>
<protein>
    <submittedName>
        <fullName evidence="4">Malate/L-lactate dehydrogenase</fullName>
        <ecNumber evidence="4">1.1.1.37</ecNumber>
    </submittedName>
</protein>
<proteinExistence type="inferred from homology"/>
<keyword evidence="5" id="KW-1185">Reference proteome</keyword>